<evidence type="ECO:0000313" key="2">
    <source>
        <dbReference type="Proteomes" id="UP001214996"/>
    </source>
</evidence>
<accession>A0AAX3M9L4</accession>
<dbReference type="RefSeq" id="WP_273833260.1">
    <property type="nucleotide sequence ID" value="NZ_CP117525.1"/>
</dbReference>
<protein>
    <recommendedName>
        <fullName evidence="3">HTH cro/C1-type domain-containing protein</fullName>
    </recommendedName>
</protein>
<sequence>MESKKNEEKIINTRKNVILDQIRINELNSDYDKMIKKILIKAIDGKVSENDIKNLINKKQEIERISIKIKNRKEDLFTLSEELSENMKNKIKNYYNTGDFTQNELAVMFGITQSTISKIIKAVKTKEDIMKFIFDEAGVKSVKDDGNFGVVAGFFLTEDKERILQKRAIEILNKYEVLKEVKKIHMSEIFKVNKEQGTLLENEIFSLLNDLEVPWTFAAMKNISKNTKSKKDIPKCIRTGSFLEILYMRISVNVFDYMMVMGYKKNIEFISDVLDKSIIDNFIEFSRNTFTEEKNIIITNGYDFKNKISIKCAELNTKQEVNKELKEFFNNLNFKVDESNILSFIADTITYRVYKILKEKENIKVYNKKEIMASHPCKYIFMLGEDEEDYVTEEWLG</sequence>
<dbReference type="EMBL" id="CP117525">
    <property type="protein sequence ID" value="WDA43781.1"/>
    <property type="molecule type" value="Genomic_DNA"/>
</dbReference>
<name>A0AAX3M9L4_FUSNU</name>
<gene>
    <name evidence="1" type="ORF">PSR69_08870</name>
</gene>
<organism evidence="1 2">
    <name type="scientific">Fusobacterium nucleatum</name>
    <dbReference type="NCBI Taxonomy" id="851"/>
    <lineage>
        <taxon>Bacteria</taxon>
        <taxon>Fusobacteriati</taxon>
        <taxon>Fusobacteriota</taxon>
        <taxon>Fusobacteriia</taxon>
        <taxon>Fusobacteriales</taxon>
        <taxon>Fusobacteriaceae</taxon>
        <taxon>Fusobacterium</taxon>
    </lineage>
</organism>
<dbReference type="Proteomes" id="UP001214996">
    <property type="component" value="Chromosome"/>
</dbReference>
<dbReference type="Gene3D" id="1.10.10.60">
    <property type="entry name" value="Homeodomain-like"/>
    <property type="match status" value="1"/>
</dbReference>
<proteinExistence type="predicted"/>
<dbReference type="SUPFAM" id="SSF47413">
    <property type="entry name" value="lambda repressor-like DNA-binding domains"/>
    <property type="match status" value="1"/>
</dbReference>
<dbReference type="InterPro" id="IPR010982">
    <property type="entry name" value="Lambda_DNA-bd_dom_sf"/>
</dbReference>
<dbReference type="GO" id="GO:0003677">
    <property type="term" value="F:DNA binding"/>
    <property type="evidence" value="ECO:0007669"/>
    <property type="project" value="InterPro"/>
</dbReference>
<evidence type="ECO:0008006" key="3">
    <source>
        <dbReference type="Google" id="ProtNLM"/>
    </source>
</evidence>
<evidence type="ECO:0000313" key="1">
    <source>
        <dbReference type="EMBL" id="WDA43781.1"/>
    </source>
</evidence>
<dbReference type="AlphaFoldDB" id="A0AAX3M9L4"/>
<reference evidence="1" key="1">
    <citation type="submission" date="2023-02" db="EMBL/GenBank/DDBJ databases">
        <title>Pan-genomic study of Fusobacterium nucleatum reveals the distribution of pathogenic genes and functional clusters at subspecies and strain levels.</title>
        <authorList>
            <person name="Feng Q."/>
            <person name="Sun T."/>
        </authorList>
    </citation>
    <scope>NUCLEOTIDE SEQUENCE</scope>
    <source>
        <strain evidence="1">FNV</strain>
    </source>
</reference>